<proteinExistence type="predicted"/>
<feature type="signal peptide" evidence="2">
    <location>
        <begin position="1"/>
        <end position="18"/>
    </location>
</feature>
<reference evidence="3 4" key="1">
    <citation type="submission" date="2016-11" db="EMBL/GenBank/DDBJ databases">
        <authorList>
            <person name="Jaros S."/>
            <person name="Januszkiewicz K."/>
            <person name="Wedrychowicz H."/>
        </authorList>
    </citation>
    <scope>NUCLEOTIDE SEQUENCE [LARGE SCALE GENOMIC DNA]</scope>
    <source>
        <strain evidence="3 4">DSM 19436</strain>
    </source>
</reference>
<feature type="chain" id="PRO_5012906221" description="Lipoprotein" evidence="2">
    <location>
        <begin position="19"/>
        <end position="121"/>
    </location>
</feature>
<evidence type="ECO:0000313" key="4">
    <source>
        <dbReference type="Proteomes" id="UP000184485"/>
    </source>
</evidence>
<keyword evidence="2" id="KW-0732">Signal</keyword>
<dbReference type="AlphaFoldDB" id="A0A1M5E998"/>
<evidence type="ECO:0000313" key="3">
    <source>
        <dbReference type="EMBL" id="SHF75776.1"/>
    </source>
</evidence>
<sequence>MMKNAFLAAVLMPLAACASTTPPPAQTAATVPAPVVDSAYQKMSCAELSAAERNAASDIAWARRQQQETFSGDTTSNVTINMPIGGGGSGVTTGRNSGPQVSRAKREQAALRNAMAAKGCS</sequence>
<dbReference type="Proteomes" id="UP000184485">
    <property type="component" value="Unassembled WGS sequence"/>
</dbReference>
<dbReference type="EMBL" id="FQUP01000002">
    <property type="protein sequence ID" value="SHF75776.1"/>
    <property type="molecule type" value="Genomic_DNA"/>
</dbReference>
<protein>
    <recommendedName>
        <fullName evidence="5">Lipoprotein</fullName>
    </recommendedName>
</protein>
<name>A0A1M5E998_9HYPH</name>
<feature type="region of interest" description="Disordered" evidence="1">
    <location>
        <begin position="66"/>
        <end position="121"/>
    </location>
</feature>
<keyword evidence="4" id="KW-1185">Reference proteome</keyword>
<organism evidence="3 4">
    <name type="scientific">Kaistia soli DSM 19436</name>
    <dbReference type="NCBI Taxonomy" id="1122133"/>
    <lineage>
        <taxon>Bacteria</taxon>
        <taxon>Pseudomonadati</taxon>
        <taxon>Pseudomonadota</taxon>
        <taxon>Alphaproteobacteria</taxon>
        <taxon>Hyphomicrobiales</taxon>
        <taxon>Kaistiaceae</taxon>
        <taxon>Kaistia</taxon>
    </lineage>
</organism>
<gene>
    <name evidence="3" type="ORF">SAMN02745157_2930</name>
</gene>
<evidence type="ECO:0008006" key="5">
    <source>
        <dbReference type="Google" id="ProtNLM"/>
    </source>
</evidence>
<evidence type="ECO:0000256" key="2">
    <source>
        <dbReference type="SAM" id="SignalP"/>
    </source>
</evidence>
<feature type="compositionally biased region" description="Polar residues" evidence="1">
    <location>
        <begin position="67"/>
        <end position="80"/>
    </location>
</feature>
<accession>A0A1M5E998</accession>
<evidence type="ECO:0000256" key="1">
    <source>
        <dbReference type="SAM" id="MobiDB-lite"/>
    </source>
</evidence>
<dbReference type="RefSeq" id="WP_073053913.1">
    <property type="nucleotide sequence ID" value="NZ_FQUP01000002.1"/>
</dbReference>